<dbReference type="RefSeq" id="WP_099366161.1">
    <property type="nucleotide sequence ID" value="NZ_JAYLLN010000012.1"/>
</dbReference>
<dbReference type="CDD" id="cd00412">
    <property type="entry name" value="pyrophosphatase"/>
    <property type="match status" value="1"/>
</dbReference>
<comment type="subcellular location">
    <subcellularLocation>
        <location evidence="5">Cytoplasm</location>
    </subcellularLocation>
</comment>
<comment type="subunit">
    <text evidence="5">Homohexamer.</text>
</comment>
<proteinExistence type="inferred from homology"/>
<feature type="binding site" evidence="5">
    <location>
        <position position="89"/>
    </location>
    <ligand>
        <name>Mg(2+)</name>
        <dbReference type="ChEBI" id="CHEBI:18420"/>
        <label>1</label>
    </ligand>
</feature>
<comment type="function">
    <text evidence="5">Catalyzes the hydrolysis of inorganic pyrophosphate (PPi) forming two phosphate ions.</text>
</comment>
<organism evidence="6 7">
    <name type="scientific">Sphingobacterium tenebrionis</name>
    <dbReference type="NCBI Taxonomy" id="3111775"/>
    <lineage>
        <taxon>Bacteria</taxon>
        <taxon>Pseudomonadati</taxon>
        <taxon>Bacteroidota</taxon>
        <taxon>Sphingobacteriia</taxon>
        <taxon>Sphingobacteriales</taxon>
        <taxon>Sphingobacteriaceae</taxon>
        <taxon>Sphingobacterium</taxon>
    </lineage>
</organism>
<evidence type="ECO:0000256" key="1">
    <source>
        <dbReference type="ARBA" id="ARBA00001946"/>
    </source>
</evidence>
<accession>A0ABU8I4C8</accession>
<evidence type="ECO:0000313" key="7">
    <source>
        <dbReference type="Proteomes" id="UP001363035"/>
    </source>
</evidence>
<feature type="binding site" evidence="5">
    <location>
        <position position="67"/>
    </location>
    <ligand>
        <name>substrate</name>
    </ligand>
</feature>
<feature type="binding site" evidence="5">
    <location>
        <position position="94"/>
    </location>
    <ligand>
        <name>Mg(2+)</name>
        <dbReference type="ChEBI" id="CHEBI:18420"/>
        <label>1</label>
    </ligand>
</feature>
<dbReference type="EC" id="3.6.1.1" evidence="5"/>
<evidence type="ECO:0000256" key="3">
    <source>
        <dbReference type="ARBA" id="ARBA00022801"/>
    </source>
</evidence>
<comment type="cofactor">
    <cofactor evidence="1 5">
        <name>Mg(2+)</name>
        <dbReference type="ChEBI" id="CHEBI:18420"/>
    </cofactor>
</comment>
<keyword evidence="3 5" id="KW-0378">Hydrolase</keyword>
<dbReference type="InterPro" id="IPR008162">
    <property type="entry name" value="Pyrophosphatase"/>
</dbReference>
<comment type="catalytic activity">
    <reaction evidence="5">
        <text>diphosphate + H2O = 2 phosphate + H(+)</text>
        <dbReference type="Rhea" id="RHEA:24576"/>
        <dbReference type="ChEBI" id="CHEBI:15377"/>
        <dbReference type="ChEBI" id="CHEBI:15378"/>
        <dbReference type="ChEBI" id="CHEBI:33019"/>
        <dbReference type="ChEBI" id="CHEBI:43474"/>
        <dbReference type="EC" id="3.6.1.1"/>
    </reaction>
</comment>
<feature type="binding site" evidence="5">
    <location>
        <position position="79"/>
    </location>
    <ligand>
        <name>substrate</name>
    </ligand>
</feature>
<feature type="binding site" evidence="5">
    <location>
        <position position="126"/>
    </location>
    <ligand>
        <name>Mg(2+)</name>
        <dbReference type="ChEBI" id="CHEBI:18420"/>
        <label>1</label>
    </ligand>
</feature>
<dbReference type="InterPro" id="IPR036649">
    <property type="entry name" value="Pyrophosphatase_sf"/>
</dbReference>
<gene>
    <name evidence="5" type="primary">ppa</name>
    <name evidence="6" type="ORF">VJ786_06670</name>
</gene>
<dbReference type="SUPFAM" id="SSF50324">
    <property type="entry name" value="Inorganic pyrophosphatase"/>
    <property type="match status" value="1"/>
</dbReference>
<reference evidence="6 7" key="1">
    <citation type="submission" date="2024-01" db="EMBL/GenBank/DDBJ databases">
        <title>Sphingobacterium tenebrionis sp. nov., a novel endophyte isolated from tenebrio molitor intestines.</title>
        <authorList>
            <person name="Zhang C."/>
        </authorList>
    </citation>
    <scope>NUCLEOTIDE SEQUENCE [LARGE SCALE GENOMIC DNA]</scope>
    <source>
        <strain evidence="6 7">PU5-4</strain>
    </source>
</reference>
<feature type="binding site" evidence="5">
    <location>
        <position position="94"/>
    </location>
    <ligand>
        <name>Mg(2+)</name>
        <dbReference type="ChEBI" id="CHEBI:18420"/>
        <label>2</label>
    </ligand>
</feature>
<dbReference type="Pfam" id="PF00719">
    <property type="entry name" value="Pyrophosphatase"/>
    <property type="match status" value="1"/>
</dbReference>
<name>A0ABU8I4C8_9SPHI</name>
<dbReference type="HAMAP" id="MF_00209">
    <property type="entry name" value="Inorganic_PPase"/>
    <property type="match status" value="1"/>
</dbReference>
<dbReference type="PANTHER" id="PTHR10286">
    <property type="entry name" value="INORGANIC PYROPHOSPHATASE"/>
    <property type="match status" value="1"/>
</dbReference>
<sequence length="206" mass="23182">MNLNLLWSICLVLSNSVGITDIQQHPWHRVSPGKDVPRSVTAVIEIKQGSKTKYEIDKESGMLKLDRILKTSMVYPTNYGFIPQSYCGDKDPLDILVICSEGLQPASLVDAQVIGVMRMTDSGDQDDKIIAVAKHDAAINHYKDIKDLPEQTMKEIVHFFQNYKTLEGKTVKIEKISGRDSAQTIILESLELYKKEFGQIKPHHGN</sequence>
<evidence type="ECO:0000313" key="6">
    <source>
        <dbReference type="EMBL" id="MEI5984577.1"/>
    </source>
</evidence>
<comment type="similarity">
    <text evidence="5">Belongs to the PPase family.</text>
</comment>
<dbReference type="Proteomes" id="UP001363035">
    <property type="component" value="Unassembled WGS sequence"/>
</dbReference>
<evidence type="ECO:0000256" key="4">
    <source>
        <dbReference type="ARBA" id="ARBA00022842"/>
    </source>
</evidence>
<dbReference type="EMBL" id="JAYLLN010000012">
    <property type="protein sequence ID" value="MEI5984577.1"/>
    <property type="molecule type" value="Genomic_DNA"/>
</dbReference>
<evidence type="ECO:0000256" key="5">
    <source>
        <dbReference type="HAMAP-Rule" id="MF_00209"/>
    </source>
</evidence>
<protein>
    <recommendedName>
        <fullName evidence="5">Inorganic pyrophosphatase</fullName>
        <ecNumber evidence="5">3.6.1.1</ecNumber>
    </recommendedName>
    <alternativeName>
        <fullName evidence="5">Pyrophosphate phospho-hydrolase</fullName>
        <shortName evidence="5">PPase</shortName>
    </alternativeName>
</protein>
<feature type="binding site" evidence="5">
    <location>
        <position position="53"/>
    </location>
    <ligand>
        <name>substrate</name>
    </ligand>
</feature>
<comment type="caution">
    <text evidence="6">The sequence shown here is derived from an EMBL/GenBank/DDBJ whole genome shotgun (WGS) entry which is preliminary data.</text>
</comment>
<keyword evidence="4 5" id="KW-0460">Magnesium</keyword>
<dbReference type="Gene3D" id="3.90.80.10">
    <property type="entry name" value="Inorganic pyrophosphatase"/>
    <property type="match status" value="1"/>
</dbReference>
<keyword evidence="5" id="KW-0963">Cytoplasm</keyword>
<keyword evidence="7" id="KW-1185">Reference proteome</keyword>
<evidence type="ECO:0000256" key="2">
    <source>
        <dbReference type="ARBA" id="ARBA00022723"/>
    </source>
</evidence>
<keyword evidence="2 5" id="KW-0479">Metal-binding</keyword>
<feature type="binding site" evidence="5">
    <location>
        <position position="163"/>
    </location>
    <ligand>
        <name>substrate</name>
    </ligand>
</feature>